<keyword evidence="1" id="KW-0732">Signal</keyword>
<dbReference type="RefSeq" id="WP_016978689.1">
    <property type="nucleotide sequence ID" value="NZ_ASGY01000078.1"/>
</dbReference>
<proteinExistence type="predicted"/>
<protein>
    <recommendedName>
        <fullName evidence="4">DUF3617 domain-containing protein</fullName>
    </recommendedName>
</protein>
<feature type="signal peptide" evidence="1">
    <location>
        <begin position="1"/>
        <end position="20"/>
    </location>
</feature>
<sequence length="173" mass="18598">MNARLLSLAMMIGVSLPVAAQAQMLAPGLWELTTSNMKVDNQDLPDLSLILGQLKQQMTPEQRAMLEKQGITMAGKGVQVCLTPAQVASDSIPLTDPQSGCKQEVTDKTGNQWKFRFSCPKAQGTGVATFQSQKEFTTTVNGTFNATGIQQKGSLDSHAQWLGNDCGTVKPRA</sequence>
<comment type="caution">
    <text evidence="2">The sequence shown here is derived from an EMBL/GenBank/DDBJ whole genome shotgun (WGS) entry which is preliminary data.</text>
</comment>
<evidence type="ECO:0000313" key="2">
    <source>
        <dbReference type="EMBL" id="KGE67861.1"/>
    </source>
</evidence>
<reference evidence="2 3" key="1">
    <citation type="journal article" date="2013" name="Genome Announc.">
        <title>Draft Genome Sequence of Pseudomonas fluorescens LMG 5329, a White Line-Inducing Principle-Producing Bioindicator for the Mushroom Pathogen Pseudomonas tolaasii.</title>
        <authorList>
            <person name="Ghequire M.G."/>
            <person name="Rokni-Zadeh H."/>
            <person name="Zarrineh P."/>
            <person name="De Mot R."/>
        </authorList>
    </citation>
    <scope>NUCLEOTIDE SEQUENCE [LARGE SCALE GENOMIC DNA]</scope>
    <source>
        <strain evidence="2 3">LMG 5329</strain>
    </source>
</reference>
<dbReference type="EMBL" id="ASGY01000078">
    <property type="protein sequence ID" value="KGE67861.1"/>
    <property type="molecule type" value="Genomic_DNA"/>
</dbReference>
<dbReference type="AlphaFoldDB" id="A0A0A1Z4B0"/>
<dbReference type="InterPro" id="IPR022061">
    <property type="entry name" value="DUF3617"/>
</dbReference>
<dbReference type="OrthoDB" id="7003228at2"/>
<evidence type="ECO:0000256" key="1">
    <source>
        <dbReference type="SAM" id="SignalP"/>
    </source>
</evidence>
<gene>
    <name evidence="2" type="ORF">K814_0111095</name>
</gene>
<evidence type="ECO:0008006" key="4">
    <source>
        <dbReference type="Google" id="ProtNLM"/>
    </source>
</evidence>
<organism evidence="2 3">
    <name type="scientific">Pseudomonas fluorescens LMG 5329</name>
    <dbReference type="NCBI Taxonomy" id="1324332"/>
    <lineage>
        <taxon>Bacteria</taxon>
        <taxon>Pseudomonadati</taxon>
        <taxon>Pseudomonadota</taxon>
        <taxon>Gammaproteobacteria</taxon>
        <taxon>Pseudomonadales</taxon>
        <taxon>Pseudomonadaceae</taxon>
        <taxon>Pseudomonas</taxon>
    </lineage>
</organism>
<name>A0A0A1Z4B0_PSEFL</name>
<evidence type="ECO:0000313" key="3">
    <source>
        <dbReference type="Proteomes" id="UP000030060"/>
    </source>
</evidence>
<accession>A0A0A1Z4B0</accession>
<dbReference type="Proteomes" id="UP000030060">
    <property type="component" value="Unassembled WGS sequence"/>
</dbReference>
<dbReference type="Pfam" id="PF12276">
    <property type="entry name" value="DUF3617"/>
    <property type="match status" value="1"/>
</dbReference>
<feature type="chain" id="PRO_5001985388" description="DUF3617 domain-containing protein" evidence="1">
    <location>
        <begin position="21"/>
        <end position="173"/>
    </location>
</feature>
<dbReference type="GeneID" id="88828231"/>